<name>A0A0M9VJY8_9FLAO</name>
<dbReference type="SMART" id="SM00342">
    <property type="entry name" value="HTH_ARAC"/>
    <property type="match status" value="1"/>
</dbReference>
<evidence type="ECO:0000256" key="3">
    <source>
        <dbReference type="ARBA" id="ARBA00022553"/>
    </source>
</evidence>
<keyword evidence="5" id="KW-0238">DNA-binding</keyword>
<dbReference type="Pfam" id="PF02518">
    <property type="entry name" value="HATPase_c"/>
    <property type="match status" value="1"/>
</dbReference>
<evidence type="ECO:0000259" key="8">
    <source>
        <dbReference type="PROSITE" id="PS01124"/>
    </source>
</evidence>
<dbReference type="InterPro" id="IPR018062">
    <property type="entry name" value="HTH_AraC-typ_CS"/>
</dbReference>
<feature type="modified residue" description="4-aspartylphosphate" evidence="7">
    <location>
        <position position="1173"/>
    </location>
</feature>
<comment type="catalytic activity">
    <reaction evidence="1">
        <text>ATP + protein L-histidine = ADP + protein N-phospho-L-histidine.</text>
        <dbReference type="EC" id="2.7.13.3"/>
    </reaction>
</comment>
<dbReference type="InterPro" id="IPR004358">
    <property type="entry name" value="Sig_transdc_His_kin-like_C"/>
</dbReference>
<dbReference type="InterPro" id="IPR036097">
    <property type="entry name" value="HisK_dim/P_sf"/>
</dbReference>
<dbReference type="SUPFAM" id="SSF55874">
    <property type="entry name" value="ATPase domain of HSP90 chaperone/DNA topoisomerase II/histidine kinase"/>
    <property type="match status" value="1"/>
</dbReference>
<accession>A0A0M9VJY8</accession>
<dbReference type="PROSITE" id="PS01124">
    <property type="entry name" value="HTH_ARAC_FAMILY_2"/>
    <property type="match status" value="1"/>
</dbReference>
<dbReference type="PANTHER" id="PTHR43547:SF2">
    <property type="entry name" value="HYBRID SIGNAL TRANSDUCTION HISTIDINE KINASE C"/>
    <property type="match status" value="1"/>
</dbReference>
<dbReference type="Gene3D" id="2.60.40.10">
    <property type="entry name" value="Immunoglobulins"/>
    <property type="match status" value="1"/>
</dbReference>
<evidence type="ECO:0000259" key="9">
    <source>
        <dbReference type="PROSITE" id="PS50109"/>
    </source>
</evidence>
<dbReference type="PROSITE" id="PS50110">
    <property type="entry name" value="RESPONSE_REGULATORY"/>
    <property type="match status" value="1"/>
</dbReference>
<dbReference type="SUPFAM" id="SSF52172">
    <property type="entry name" value="CheY-like"/>
    <property type="match status" value="1"/>
</dbReference>
<dbReference type="CDD" id="cd00082">
    <property type="entry name" value="HisKA"/>
    <property type="match status" value="1"/>
</dbReference>
<keyword evidence="6" id="KW-0804">Transcription</keyword>
<dbReference type="PANTHER" id="PTHR43547">
    <property type="entry name" value="TWO-COMPONENT HISTIDINE KINASE"/>
    <property type="match status" value="1"/>
</dbReference>
<dbReference type="InterPro" id="IPR003661">
    <property type="entry name" value="HisK_dim/P_dom"/>
</dbReference>
<evidence type="ECO:0000313" key="11">
    <source>
        <dbReference type="EMBL" id="KOS08246.1"/>
    </source>
</evidence>
<keyword evidence="12" id="KW-1185">Reference proteome</keyword>
<comment type="caution">
    <text evidence="11">The sequence shown here is derived from an EMBL/GenBank/DDBJ whole genome shotgun (WGS) entry which is preliminary data.</text>
</comment>
<dbReference type="Pfam" id="PF12833">
    <property type="entry name" value="HTH_18"/>
    <property type="match status" value="1"/>
</dbReference>
<dbReference type="Gene3D" id="1.10.10.60">
    <property type="entry name" value="Homeodomain-like"/>
    <property type="match status" value="1"/>
</dbReference>
<keyword evidence="4" id="KW-0805">Transcription regulation</keyword>
<dbReference type="CDD" id="cd17574">
    <property type="entry name" value="REC_OmpR"/>
    <property type="match status" value="1"/>
</dbReference>
<dbReference type="InterPro" id="IPR013783">
    <property type="entry name" value="Ig-like_fold"/>
</dbReference>
<dbReference type="Pfam" id="PF00512">
    <property type="entry name" value="HisKA"/>
    <property type="match status" value="1"/>
</dbReference>
<dbReference type="STRING" id="1202724.AM493_07095"/>
<dbReference type="PROSITE" id="PS00041">
    <property type="entry name" value="HTH_ARAC_FAMILY_1"/>
    <property type="match status" value="1"/>
</dbReference>
<dbReference type="InterPro" id="IPR005467">
    <property type="entry name" value="His_kinase_dom"/>
</dbReference>
<evidence type="ECO:0000256" key="2">
    <source>
        <dbReference type="ARBA" id="ARBA00012438"/>
    </source>
</evidence>
<evidence type="ECO:0000259" key="10">
    <source>
        <dbReference type="PROSITE" id="PS50110"/>
    </source>
</evidence>
<organism evidence="11 12">
    <name type="scientific">Flavobacterium akiainvivens</name>
    <dbReference type="NCBI Taxonomy" id="1202724"/>
    <lineage>
        <taxon>Bacteria</taxon>
        <taxon>Pseudomonadati</taxon>
        <taxon>Bacteroidota</taxon>
        <taxon>Flavobacteriia</taxon>
        <taxon>Flavobacteriales</taxon>
        <taxon>Flavobacteriaceae</taxon>
        <taxon>Flavobacterium</taxon>
    </lineage>
</organism>
<feature type="domain" description="Response regulatory" evidence="10">
    <location>
        <begin position="1125"/>
        <end position="1240"/>
    </location>
</feature>
<dbReference type="Gene3D" id="1.10.287.130">
    <property type="match status" value="1"/>
</dbReference>
<evidence type="ECO:0000256" key="6">
    <source>
        <dbReference type="ARBA" id="ARBA00023163"/>
    </source>
</evidence>
<feature type="domain" description="HTH araC/xylS-type" evidence="8">
    <location>
        <begin position="1273"/>
        <end position="1372"/>
    </location>
</feature>
<dbReference type="GO" id="GO:0043565">
    <property type="term" value="F:sequence-specific DNA binding"/>
    <property type="evidence" value="ECO:0007669"/>
    <property type="project" value="InterPro"/>
</dbReference>
<dbReference type="InterPro" id="IPR011110">
    <property type="entry name" value="Reg_prop"/>
</dbReference>
<dbReference type="GO" id="GO:0003700">
    <property type="term" value="F:DNA-binding transcription factor activity"/>
    <property type="evidence" value="ECO:0007669"/>
    <property type="project" value="InterPro"/>
</dbReference>
<dbReference type="InterPro" id="IPR011123">
    <property type="entry name" value="Y_Y_Y"/>
</dbReference>
<keyword evidence="3 7" id="KW-0597">Phosphoprotein</keyword>
<dbReference type="SUPFAM" id="SSF63829">
    <property type="entry name" value="Calcium-dependent phosphotriesterase"/>
    <property type="match status" value="2"/>
</dbReference>
<dbReference type="InterPro" id="IPR009057">
    <property type="entry name" value="Homeodomain-like_sf"/>
</dbReference>
<dbReference type="Gene3D" id="3.30.565.10">
    <property type="entry name" value="Histidine kinase-like ATPase, C-terminal domain"/>
    <property type="match status" value="1"/>
</dbReference>
<dbReference type="PROSITE" id="PS50109">
    <property type="entry name" value="HIS_KIN"/>
    <property type="match status" value="1"/>
</dbReference>
<proteinExistence type="predicted"/>
<dbReference type="EC" id="2.7.13.3" evidence="2"/>
<dbReference type="InterPro" id="IPR011006">
    <property type="entry name" value="CheY-like_superfamily"/>
</dbReference>
<evidence type="ECO:0000256" key="4">
    <source>
        <dbReference type="ARBA" id="ARBA00023015"/>
    </source>
</evidence>
<keyword evidence="11" id="KW-0418">Kinase</keyword>
<evidence type="ECO:0000256" key="7">
    <source>
        <dbReference type="PROSITE-ProRule" id="PRU00169"/>
    </source>
</evidence>
<dbReference type="InterPro" id="IPR003594">
    <property type="entry name" value="HATPase_dom"/>
</dbReference>
<dbReference type="PATRIC" id="fig|1202724.3.peg.1475"/>
<dbReference type="SMART" id="SM00448">
    <property type="entry name" value="REC"/>
    <property type="match status" value="1"/>
</dbReference>
<dbReference type="SMART" id="SM00388">
    <property type="entry name" value="HisKA"/>
    <property type="match status" value="1"/>
</dbReference>
<dbReference type="Pfam" id="PF07495">
    <property type="entry name" value="Y_Y_Y"/>
    <property type="match status" value="1"/>
</dbReference>
<sequence>MLYSLLLLCFLASCNKENKTNGAVLAQATRQDRKPASNDQKYTLEELDNSAGLSNSSVNCIFQDSQNLIWIGTWDGLNRYDGSSFKIFRPEPDNTNSLSNQVVLKVAEDAKGQIWVLTMHGINRYDKASDKFYNYFFSSDATAPLSESQFNIALNNKREVFCAVKDWGIGYFDSSAFKKLNIPKLQGKTIRRIEFLDNSLLALTEENSLYKLDISFDGEKSNTSIEKAVDDVKAFEILPNKTICLLTVNGSASIVQQNFTEKSQIAKNIEAIISHTNEEIILSGKNGYITADIHSKVVQRTWTGFLSKHKVTSVLKGSEGIVWIGTDGDGLLKASPQERLFKTISKTQIPDMDGGITRSFLKDGSSLWVGTKGKGLFHITSGLNTAVPTPLKYTNYSEDNSPIDNAVYALYKGRDSLVFIGTDDAGLTVFDSNTSRPVSWKNILGSNSVDYFKSVYAIYQDSAKNIWLGTNGYGMIKLRLEREGSQLKITDFKRYIAKSDSQNALNSNIIFSIIPKGNDELWIGTRLGGLSLFNTKTEAIQTFKNKPGDGKSLSNNDILCLAHSNGNLYIGTSYGLNVMESFTGGKATFKNYTVKDGLPNNTIHGIVPYKNQNVWLSTNFGLSDFSIRQNKFTNYIKTDGLQNNEFADGAFYSDPQSGNIFMGGIKGFNYFAPQAISESPILPDLFIDRISGHNQPVPYYQGLLIAPNSKNAPSIKLKHNQNFFDIYLTALTFTNNEKCHYAYQLKGFDKGWNTIDNRKLISFTNVPPGNYTLYMKWSNADGVWTEPVHTADIRIKPVWWQSNLALVIYAGLTLCLIWFVRSYNLKQQSLKQNILFRQREEELHENRLTFFTNIAHEFLTPLTLIAGPVQKLFEADNLDDRSRKFIKMIQRNASRLSFLTQQLLEFRKAEHDHLEIRVRRFDLVSILEQIAELFDDWALDKNISYSLDMPNSIEGWFDKEKVEKILFNLLSNAFKYTPAGGKVGFSCCIEHGNTDTLKIVVTNNGKGIPKEKLESLFDRFFLSDPNQVSDTEMFRTGIGLAYVKRLVTVLRGEILVSSIPDEETSFTILIPCKKEAFTEKEIDNSGTSGLISRHLKDILEEPVQQQETVHNKLLAIDKAQENRKKILLVEDEKEIHTYLQDLLGEKYNLAFAFNGAEALQLMEAEIPDLIISDVMMPVMDGVELCRLVKTNVHTCHIPFIMLTAKSSVEHRIEGLESGANSYIPKPFYPDHLMVRVQKLLEEKDLILKHFAQDTLVESLPEMPITNDEKAFIKQVIDIIRKNVESENLDSAFIEKALGISNSQLYRKTKEIFDLSPGDLIRTIRLKYAAELLRKNILTVSEVCYKSGFNNRSYFYREFKKIYNTTPKNYQLQFKAKKAAFQPH</sequence>
<dbReference type="InterPro" id="IPR015943">
    <property type="entry name" value="WD40/YVTN_repeat-like_dom_sf"/>
</dbReference>
<dbReference type="Gene3D" id="3.40.50.2300">
    <property type="match status" value="1"/>
</dbReference>
<dbReference type="Proteomes" id="UP000037755">
    <property type="component" value="Unassembled WGS sequence"/>
</dbReference>
<feature type="domain" description="Histidine kinase" evidence="9">
    <location>
        <begin position="853"/>
        <end position="1074"/>
    </location>
</feature>
<dbReference type="Gene3D" id="2.130.10.10">
    <property type="entry name" value="YVTN repeat-like/Quinoprotein amine dehydrogenase"/>
    <property type="match status" value="2"/>
</dbReference>
<evidence type="ECO:0000256" key="1">
    <source>
        <dbReference type="ARBA" id="ARBA00000085"/>
    </source>
</evidence>
<dbReference type="InterPro" id="IPR018060">
    <property type="entry name" value="HTH_AraC"/>
</dbReference>
<dbReference type="SUPFAM" id="SSF46689">
    <property type="entry name" value="Homeodomain-like"/>
    <property type="match status" value="1"/>
</dbReference>
<evidence type="ECO:0000313" key="12">
    <source>
        <dbReference type="Proteomes" id="UP000037755"/>
    </source>
</evidence>
<reference evidence="11 12" key="1">
    <citation type="submission" date="2015-08" db="EMBL/GenBank/DDBJ databases">
        <title>Whole genome sequence of Flavobacterium akiainvivens IK-1T, from decaying Wikstroemia oahuensis, an endemic Hawaiian shrub.</title>
        <authorList>
            <person name="Wan X."/>
            <person name="Hou S."/>
            <person name="Saito J."/>
            <person name="Donachie S."/>
        </authorList>
    </citation>
    <scope>NUCLEOTIDE SEQUENCE [LARGE SCALE GENOMIC DNA]</scope>
    <source>
        <strain evidence="11 12">IK-1</strain>
    </source>
</reference>
<dbReference type="InterPro" id="IPR036890">
    <property type="entry name" value="HATPase_C_sf"/>
</dbReference>
<dbReference type="Pfam" id="PF07494">
    <property type="entry name" value="Reg_prop"/>
    <property type="match status" value="2"/>
</dbReference>
<dbReference type="EMBL" id="LIYD01000005">
    <property type="protein sequence ID" value="KOS08246.1"/>
    <property type="molecule type" value="Genomic_DNA"/>
</dbReference>
<dbReference type="PRINTS" id="PR00344">
    <property type="entry name" value="BCTRLSENSOR"/>
</dbReference>
<evidence type="ECO:0000256" key="5">
    <source>
        <dbReference type="ARBA" id="ARBA00023125"/>
    </source>
</evidence>
<dbReference type="InterPro" id="IPR001789">
    <property type="entry name" value="Sig_transdc_resp-reg_receiver"/>
</dbReference>
<protein>
    <recommendedName>
        <fullName evidence="2">histidine kinase</fullName>
        <ecNumber evidence="2">2.7.13.3</ecNumber>
    </recommendedName>
</protein>
<dbReference type="GO" id="GO:0000155">
    <property type="term" value="F:phosphorelay sensor kinase activity"/>
    <property type="evidence" value="ECO:0007669"/>
    <property type="project" value="InterPro"/>
</dbReference>
<gene>
    <name evidence="11" type="ORF">AM493_07095</name>
</gene>
<dbReference type="SMART" id="SM00387">
    <property type="entry name" value="HATPase_c"/>
    <property type="match status" value="1"/>
</dbReference>
<dbReference type="Pfam" id="PF00072">
    <property type="entry name" value="Response_reg"/>
    <property type="match status" value="1"/>
</dbReference>
<keyword evidence="11" id="KW-0808">Transferase</keyword>
<dbReference type="SUPFAM" id="SSF47384">
    <property type="entry name" value="Homodimeric domain of signal transducing histidine kinase"/>
    <property type="match status" value="1"/>
</dbReference>